<protein>
    <submittedName>
        <fullName evidence="1">Putative secreted protein</fullName>
    </submittedName>
</protein>
<proteinExistence type="predicted"/>
<reference evidence="1" key="1">
    <citation type="submission" date="2019-12" db="EMBL/GenBank/DDBJ databases">
        <title>An insight into the sialome of adult female Ixodes ricinus ticks feeding for 6 days.</title>
        <authorList>
            <person name="Perner J."/>
            <person name="Ribeiro J.M.C."/>
        </authorList>
    </citation>
    <scope>NUCLEOTIDE SEQUENCE</scope>
    <source>
        <strain evidence="1">Semi-engorged</strain>
        <tissue evidence="1">Salivary glands</tissue>
    </source>
</reference>
<evidence type="ECO:0000313" key="1">
    <source>
        <dbReference type="EMBL" id="MXU82699.1"/>
    </source>
</evidence>
<sequence>MLSTSLAFLRSLWIRANSTLRRSAIAVTLFAPPASGETMMPLRHSGMFSRIHFSTAGSAYRLSTGMSKKP</sequence>
<dbReference type="EMBL" id="GIFC01000616">
    <property type="protein sequence ID" value="MXU82699.1"/>
    <property type="molecule type" value="Transcribed_RNA"/>
</dbReference>
<dbReference type="AlphaFoldDB" id="A0A6B0TS40"/>
<name>A0A6B0TS40_IXORI</name>
<accession>A0A6B0TS40</accession>
<organism evidence="1">
    <name type="scientific">Ixodes ricinus</name>
    <name type="common">Common tick</name>
    <name type="synonym">Acarus ricinus</name>
    <dbReference type="NCBI Taxonomy" id="34613"/>
    <lineage>
        <taxon>Eukaryota</taxon>
        <taxon>Metazoa</taxon>
        <taxon>Ecdysozoa</taxon>
        <taxon>Arthropoda</taxon>
        <taxon>Chelicerata</taxon>
        <taxon>Arachnida</taxon>
        <taxon>Acari</taxon>
        <taxon>Parasitiformes</taxon>
        <taxon>Ixodida</taxon>
        <taxon>Ixodoidea</taxon>
        <taxon>Ixodidae</taxon>
        <taxon>Ixodinae</taxon>
        <taxon>Ixodes</taxon>
    </lineage>
</organism>